<protein>
    <submittedName>
        <fullName evidence="2">Uncharacterized protein</fullName>
    </submittedName>
</protein>
<reference evidence="2 3" key="1">
    <citation type="journal article" date="2019" name="Int. J. Syst. Evol. Microbiol.">
        <title>The Global Catalogue of Microorganisms (GCM) 10K type strain sequencing project: providing services to taxonomists for standard genome sequencing and annotation.</title>
        <authorList>
            <consortium name="The Broad Institute Genomics Platform"/>
            <consortium name="The Broad Institute Genome Sequencing Center for Infectious Disease"/>
            <person name="Wu L."/>
            <person name="Ma J."/>
        </authorList>
    </citation>
    <scope>NUCLEOTIDE SEQUENCE [LARGE SCALE GENOMIC DNA]</scope>
    <source>
        <strain evidence="2 3">JCM 6924</strain>
    </source>
</reference>
<dbReference type="EMBL" id="BAAATM010000029">
    <property type="protein sequence ID" value="GAA2559834.1"/>
    <property type="molecule type" value="Genomic_DNA"/>
</dbReference>
<feature type="compositionally biased region" description="Low complexity" evidence="1">
    <location>
        <begin position="34"/>
        <end position="49"/>
    </location>
</feature>
<feature type="region of interest" description="Disordered" evidence="1">
    <location>
        <begin position="1"/>
        <end position="71"/>
    </location>
</feature>
<keyword evidence="3" id="KW-1185">Reference proteome</keyword>
<evidence type="ECO:0000313" key="3">
    <source>
        <dbReference type="Proteomes" id="UP001501095"/>
    </source>
</evidence>
<sequence>MLSHDPAEINDREEPIEPTDRALPIEPTDKAEPTDPTDSTDPTEPIDSTESCDHNDSTEPEEAQRTDRADSFVISPSCPLVAAQTAPEPAQDHIDLSASLLRPAGQDGAMAPTDLSRLQLPRACREALAKQRSERIDGHTIPVATHWWNTETAAAHLPGTPVTEPGVTELSRGDLFRDAANLDPGCEEELLRFLWRVLAWGSGMRLRLNRRRIRAVADNPSSAVAALRQALQAARENPAHAYEALRPEGRNAIAYLGPAFSTKVLYFAGGGALDHPCVILDSQVAATLRDICKWDSLGKGGWPTSTYVRYCALLDRWAREESRQLGRHIGTDEIERWLFRP</sequence>
<dbReference type="InterPro" id="IPR048868">
    <property type="entry name" value="OGG-like_put"/>
</dbReference>
<feature type="compositionally biased region" description="Basic and acidic residues" evidence="1">
    <location>
        <begin position="51"/>
        <end position="70"/>
    </location>
</feature>
<name>A0ABN3P336_9ACTN</name>
<gene>
    <name evidence="2" type="ORF">GCM10010423_72610</name>
</gene>
<dbReference type="Pfam" id="PF21790">
    <property type="entry name" value="OGG"/>
    <property type="match status" value="1"/>
</dbReference>
<accession>A0ABN3P336</accession>
<evidence type="ECO:0000256" key="1">
    <source>
        <dbReference type="SAM" id="MobiDB-lite"/>
    </source>
</evidence>
<organism evidence="2 3">
    <name type="scientific">Streptomyces levis</name>
    <dbReference type="NCBI Taxonomy" id="285566"/>
    <lineage>
        <taxon>Bacteria</taxon>
        <taxon>Bacillati</taxon>
        <taxon>Actinomycetota</taxon>
        <taxon>Actinomycetes</taxon>
        <taxon>Kitasatosporales</taxon>
        <taxon>Streptomycetaceae</taxon>
        <taxon>Streptomyces</taxon>
    </lineage>
</organism>
<proteinExistence type="predicted"/>
<comment type="caution">
    <text evidence="2">The sequence shown here is derived from an EMBL/GenBank/DDBJ whole genome shotgun (WGS) entry which is preliminary data.</text>
</comment>
<evidence type="ECO:0000313" key="2">
    <source>
        <dbReference type="EMBL" id="GAA2559834.1"/>
    </source>
</evidence>
<dbReference type="Proteomes" id="UP001501095">
    <property type="component" value="Unassembled WGS sequence"/>
</dbReference>
<feature type="compositionally biased region" description="Basic and acidic residues" evidence="1">
    <location>
        <begin position="1"/>
        <end position="20"/>
    </location>
</feature>